<evidence type="ECO:0000256" key="1">
    <source>
        <dbReference type="SAM" id="MobiDB-lite"/>
    </source>
</evidence>
<feature type="compositionally biased region" description="Low complexity" evidence="1">
    <location>
        <begin position="43"/>
        <end position="66"/>
    </location>
</feature>
<feature type="region of interest" description="Disordered" evidence="1">
    <location>
        <begin position="1"/>
        <end position="91"/>
    </location>
</feature>
<gene>
    <name evidence="2" type="ORF">F5891DRAFT_1163677</name>
</gene>
<evidence type="ECO:0000313" key="2">
    <source>
        <dbReference type="EMBL" id="KAG1901984.1"/>
    </source>
</evidence>
<accession>A0AAD4EBM0</accession>
<sequence length="531" mass="58280">MSSTYMWSVSPPPNLPAKLRRKSSSTSLNASSLFEPDDNDLDSPSPVTSPLPSSSPLSTPIYSSPPNNIATRYSHSHSQFQSSCEESHSEFDDILGSPTPFYHRGRTSKYMTHQHVSDKYGSYLDSEDEMADSEPCHSDDLLAWLGPRSPAHDAQEDLGYDPESMDIHLRRTYFATSSERGRWQNSPVIPRMYNTKPFTSSPIRPHRGHSTPVKSITRDAKSPLLEFRNFVRRQSTSGVKDDPSSSPFLAASDSNDIEDYRSLSPLPPSSPPTSPMSLALSHPDDCALIDDDMVLNDNCNSDHSDAKQQNIHSLNVTSHDISTSESEASLLLASEHALNAVSTACPSSCTNEATHEPLKLSLPVPTPINTITTTSTIEIEPSRSYPHSPTNSSLGLSAYTNIPSAITPPPHLSEEEMGLTATNTTIPRSPSKTVKKPRPSFSDGEFVQGSSVSQLQPQTACRSSSMLRPKSPDKDVGLMKEPSRPQPEPKLKQGLKREDSVSSITPAQKKPRLSEGVDRDTHQAPRRKQRQ</sequence>
<feature type="compositionally biased region" description="Polar residues" evidence="1">
    <location>
        <begin position="421"/>
        <end position="432"/>
    </location>
</feature>
<dbReference type="Proteomes" id="UP001195769">
    <property type="component" value="Unassembled WGS sequence"/>
</dbReference>
<name>A0AAD4EBM0_9AGAM</name>
<feature type="compositionally biased region" description="Basic and acidic residues" evidence="1">
    <location>
        <begin position="470"/>
        <end position="500"/>
    </location>
</feature>
<dbReference type="RefSeq" id="XP_041227559.1">
    <property type="nucleotide sequence ID" value="XM_041365330.1"/>
</dbReference>
<evidence type="ECO:0000313" key="3">
    <source>
        <dbReference type="Proteomes" id="UP001195769"/>
    </source>
</evidence>
<comment type="caution">
    <text evidence="2">The sequence shown here is derived from an EMBL/GenBank/DDBJ whole genome shotgun (WGS) entry which is preliminary data.</text>
</comment>
<feature type="compositionally biased region" description="Pro residues" evidence="1">
    <location>
        <begin position="265"/>
        <end position="274"/>
    </location>
</feature>
<feature type="compositionally biased region" description="Polar residues" evidence="1">
    <location>
        <begin position="67"/>
        <end position="84"/>
    </location>
</feature>
<dbReference type="EMBL" id="JABBWK010000019">
    <property type="protein sequence ID" value="KAG1901984.1"/>
    <property type="molecule type" value="Genomic_DNA"/>
</dbReference>
<protein>
    <submittedName>
        <fullName evidence="2">Uncharacterized protein</fullName>
    </submittedName>
</protein>
<feature type="compositionally biased region" description="Basic and acidic residues" evidence="1">
    <location>
        <begin position="512"/>
        <end position="523"/>
    </location>
</feature>
<proteinExistence type="predicted"/>
<feature type="region of interest" description="Disordered" evidence="1">
    <location>
        <begin position="259"/>
        <end position="282"/>
    </location>
</feature>
<feature type="compositionally biased region" description="Polar residues" evidence="1">
    <location>
        <begin position="448"/>
        <end position="466"/>
    </location>
</feature>
<feature type="non-terminal residue" evidence="2">
    <location>
        <position position="531"/>
    </location>
</feature>
<feature type="region of interest" description="Disordered" evidence="1">
    <location>
        <begin position="421"/>
        <end position="531"/>
    </location>
</feature>
<reference evidence="2" key="1">
    <citation type="journal article" date="2020" name="New Phytol.">
        <title>Comparative genomics reveals dynamic genome evolution in host specialist ectomycorrhizal fungi.</title>
        <authorList>
            <person name="Lofgren L.A."/>
            <person name="Nguyen N.H."/>
            <person name="Vilgalys R."/>
            <person name="Ruytinx J."/>
            <person name="Liao H.L."/>
            <person name="Branco S."/>
            <person name="Kuo A."/>
            <person name="LaButti K."/>
            <person name="Lipzen A."/>
            <person name="Andreopoulos W."/>
            <person name="Pangilinan J."/>
            <person name="Riley R."/>
            <person name="Hundley H."/>
            <person name="Na H."/>
            <person name="Barry K."/>
            <person name="Grigoriev I.V."/>
            <person name="Stajich J.E."/>
            <person name="Kennedy P.G."/>
        </authorList>
    </citation>
    <scope>NUCLEOTIDE SEQUENCE</scope>
    <source>
        <strain evidence="2">FC203</strain>
    </source>
</reference>
<dbReference type="AlphaFoldDB" id="A0AAD4EBM0"/>
<organism evidence="2 3">
    <name type="scientific">Suillus fuscotomentosus</name>
    <dbReference type="NCBI Taxonomy" id="1912939"/>
    <lineage>
        <taxon>Eukaryota</taxon>
        <taxon>Fungi</taxon>
        <taxon>Dikarya</taxon>
        <taxon>Basidiomycota</taxon>
        <taxon>Agaricomycotina</taxon>
        <taxon>Agaricomycetes</taxon>
        <taxon>Agaricomycetidae</taxon>
        <taxon>Boletales</taxon>
        <taxon>Suillineae</taxon>
        <taxon>Suillaceae</taxon>
        <taxon>Suillus</taxon>
    </lineage>
</organism>
<feature type="region of interest" description="Disordered" evidence="1">
    <location>
        <begin position="235"/>
        <end position="254"/>
    </location>
</feature>
<dbReference type="GeneID" id="64659628"/>
<keyword evidence="3" id="KW-1185">Reference proteome</keyword>
<feature type="region of interest" description="Disordered" evidence="1">
    <location>
        <begin position="194"/>
        <end position="215"/>
    </location>
</feature>